<sequence length="124" mass="13826">MIKIATLSEGFPPFSPVYTIESIFASLSPIHGQKIHDRIPSIQTFLLTYLSRQDHLLKQAGEQGLVSSLYLLPMDITCEQSIRSAVKAAIDKFGRMDVVVNNAGIAVGGYVEDVTMEQSRDRWR</sequence>
<reference evidence="3 4" key="1">
    <citation type="submission" date="2017-03" db="EMBL/GenBank/DDBJ databases">
        <title>Paenibacillus larvae genome sequencing.</title>
        <authorList>
            <person name="Dingman D.W."/>
        </authorList>
    </citation>
    <scope>NUCLEOTIDE SEQUENCE [LARGE SCALE GENOMIC DNA]</scope>
    <source>
        <strain evidence="3 4">SAG 10367</strain>
    </source>
</reference>
<gene>
    <name evidence="3" type="ORF">B7C51_16725</name>
</gene>
<keyword evidence="2" id="KW-0560">Oxidoreductase</keyword>
<dbReference type="SUPFAM" id="SSF51735">
    <property type="entry name" value="NAD(P)-binding Rossmann-fold domains"/>
    <property type="match status" value="1"/>
</dbReference>
<evidence type="ECO:0000313" key="3">
    <source>
        <dbReference type="EMBL" id="ARF69099.1"/>
    </source>
</evidence>
<protein>
    <submittedName>
        <fullName evidence="3">Uncharacterized protein</fullName>
    </submittedName>
</protein>
<evidence type="ECO:0000256" key="1">
    <source>
        <dbReference type="ARBA" id="ARBA00006484"/>
    </source>
</evidence>
<dbReference type="Proteomes" id="UP000192727">
    <property type="component" value="Chromosome"/>
</dbReference>
<dbReference type="Pfam" id="PF13561">
    <property type="entry name" value="adh_short_C2"/>
    <property type="match status" value="1"/>
</dbReference>
<organism evidence="3 4">
    <name type="scientific">Paenibacillus larvae subsp. pulvifaciens</name>
    <dbReference type="NCBI Taxonomy" id="1477"/>
    <lineage>
        <taxon>Bacteria</taxon>
        <taxon>Bacillati</taxon>
        <taxon>Bacillota</taxon>
        <taxon>Bacilli</taxon>
        <taxon>Bacillales</taxon>
        <taxon>Paenibacillaceae</taxon>
        <taxon>Paenibacillus</taxon>
    </lineage>
</organism>
<accession>A0A1V0UV57</accession>
<comment type="similarity">
    <text evidence="1">Belongs to the short-chain dehydrogenases/reductases (SDR) family.</text>
</comment>
<dbReference type="PANTHER" id="PTHR43391:SF86">
    <property type="entry name" value="SHORT-CHAIN DEHYDROGENASE_REDUCTASE FAMILY PROTEIN"/>
    <property type="match status" value="1"/>
</dbReference>
<dbReference type="PANTHER" id="PTHR43391">
    <property type="entry name" value="RETINOL DEHYDROGENASE-RELATED"/>
    <property type="match status" value="1"/>
</dbReference>
<evidence type="ECO:0000256" key="2">
    <source>
        <dbReference type="ARBA" id="ARBA00023002"/>
    </source>
</evidence>
<dbReference type="AlphaFoldDB" id="A0A1V0UV57"/>
<proteinExistence type="inferred from homology"/>
<name>A0A1V0UV57_9BACL</name>
<evidence type="ECO:0000313" key="4">
    <source>
        <dbReference type="Proteomes" id="UP000192727"/>
    </source>
</evidence>
<dbReference type="EMBL" id="CP020557">
    <property type="protein sequence ID" value="ARF69099.1"/>
    <property type="molecule type" value="Genomic_DNA"/>
</dbReference>
<dbReference type="GO" id="GO:0016491">
    <property type="term" value="F:oxidoreductase activity"/>
    <property type="evidence" value="ECO:0007669"/>
    <property type="project" value="UniProtKB-KW"/>
</dbReference>
<dbReference type="Gene3D" id="3.40.50.720">
    <property type="entry name" value="NAD(P)-binding Rossmann-like Domain"/>
    <property type="match status" value="1"/>
</dbReference>
<dbReference type="GO" id="GO:0005829">
    <property type="term" value="C:cytosol"/>
    <property type="evidence" value="ECO:0007669"/>
    <property type="project" value="TreeGrafter"/>
</dbReference>
<dbReference type="InterPro" id="IPR002347">
    <property type="entry name" value="SDR_fam"/>
</dbReference>
<dbReference type="InterPro" id="IPR036291">
    <property type="entry name" value="NAD(P)-bd_dom_sf"/>
</dbReference>